<name>A0AAW7Z9Z0_9FIRM</name>
<evidence type="ECO:0000256" key="3">
    <source>
        <dbReference type="ARBA" id="ARBA00022777"/>
    </source>
</evidence>
<dbReference type="InterPro" id="IPR039506">
    <property type="entry name" value="SPOB_a"/>
</dbReference>
<comment type="caution">
    <text evidence="5">The sequence shown here is derived from an EMBL/GenBank/DDBJ whole genome shotgun (WGS) entry which is preliminary data.</text>
</comment>
<keyword evidence="6" id="KW-1185">Reference proteome</keyword>
<reference evidence="5" key="2">
    <citation type="submission" date="2023-03" db="EMBL/GenBank/DDBJ databases">
        <authorList>
            <person name="Zhang Z."/>
        </authorList>
    </citation>
    <scope>NUCLEOTIDE SEQUENCE</scope>
    <source>
        <strain evidence="5">DSA</strain>
    </source>
</reference>
<proteinExistence type="predicted"/>
<dbReference type="InterPro" id="IPR016120">
    <property type="entry name" value="Sig_transdc_His_kin_SpoOB"/>
</dbReference>
<dbReference type="EMBL" id="JARPTC010000004">
    <property type="protein sequence ID" value="MDO7786243.1"/>
    <property type="molecule type" value="Genomic_DNA"/>
</dbReference>
<keyword evidence="2" id="KW-0808">Transferase</keyword>
<dbReference type="SUPFAM" id="SSF55890">
    <property type="entry name" value="Sporulation response regulatory protein Spo0B"/>
    <property type="match status" value="1"/>
</dbReference>
<evidence type="ECO:0000259" key="4">
    <source>
        <dbReference type="Pfam" id="PF14689"/>
    </source>
</evidence>
<dbReference type="RefSeq" id="WP_304541153.1">
    <property type="nucleotide sequence ID" value="NZ_JARPTC010000004.1"/>
</dbReference>
<organism evidence="5 6">
    <name type="scientific">Desulforamulus aquiferis</name>
    <dbReference type="NCBI Taxonomy" id="1397668"/>
    <lineage>
        <taxon>Bacteria</taxon>
        <taxon>Bacillati</taxon>
        <taxon>Bacillota</taxon>
        <taxon>Clostridia</taxon>
        <taxon>Eubacteriales</taxon>
        <taxon>Peptococcaceae</taxon>
        <taxon>Desulforamulus</taxon>
    </lineage>
</organism>
<dbReference type="Proteomes" id="UP001172911">
    <property type="component" value="Unassembled WGS sequence"/>
</dbReference>
<evidence type="ECO:0000313" key="6">
    <source>
        <dbReference type="Proteomes" id="UP001172911"/>
    </source>
</evidence>
<gene>
    <name evidence="5" type="ORF">P6N53_03275</name>
</gene>
<dbReference type="GO" id="GO:0000155">
    <property type="term" value="F:phosphorelay sensor kinase activity"/>
    <property type="evidence" value="ECO:0007669"/>
    <property type="project" value="InterPro"/>
</dbReference>
<keyword evidence="1" id="KW-0597">Phosphoprotein</keyword>
<keyword evidence="3" id="KW-0418">Kinase</keyword>
<dbReference type="AlphaFoldDB" id="A0AAW7Z9Z0"/>
<dbReference type="Pfam" id="PF14689">
    <property type="entry name" value="SPOB_a"/>
    <property type="match status" value="1"/>
</dbReference>
<reference evidence="5" key="1">
    <citation type="journal article" date="2023" name="J. Hazard. Mater.">
        <title>Anaerobic biodegradation of pyrene and benzo[a]pyrene by a new sulfate-reducing Desulforamulus aquiferis strain DSA.</title>
        <authorList>
            <person name="Zhang Z."/>
            <person name="Sun J."/>
            <person name="Gong X."/>
            <person name="Wang C."/>
            <person name="Wang H."/>
        </authorList>
    </citation>
    <scope>NUCLEOTIDE SEQUENCE</scope>
    <source>
        <strain evidence="5">DSA</strain>
    </source>
</reference>
<evidence type="ECO:0000313" key="5">
    <source>
        <dbReference type="EMBL" id="MDO7786243.1"/>
    </source>
</evidence>
<evidence type="ECO:0000256" key="1">
    <source>
        <dbReference type="ARBA" id="ARBA00022553"/>
    </source>
</evidence>
<feature type="domain" description="SpoOB alpha-helical" evidence="4">
    <location>
        <begin position="2"/>
        <end position="56"/>
    </location>
</feature>
<accession>A0AAW7Z9Z0</accession>
<dbReference type="Gene3D" id="1.10.287.130">
    <property type="match status" value="1"/>
</dbReference>
<protein>
    <submittedName>
        <fullName evidence="5">Spo0B domain-containing protein</fullName>
    </submittedName>
</protein>
<evidence type="ECO:0000256" key="2">
    <source>
        <dbReference type="ARBA" id="ARBA00022679"/>
    </source>
</evidence>
<sequence length="194" mass="22049">MKTDSLLEVIQVQRHDFLNHLQVISGLLQLNKGERVRDYIIKVCGDYEKLSRITRLKSPDIKAVLLIAANEAAKKQVELVYDIQSDLSSLGVSSEIAGSALERSINHGLKYLTPMDIHERVMKLTISESERKVSFKLCFSVLSSEVTQDIKEQMDLSHWLEPYNSSSKLAVTEKEAEIYLIFPKKQSEERPTGK</sequence>